<evidence type="ECO:0000256" key="3">
    <source>
        <dbReference type="ARBA" id="ARBA00022553"/>
    </source>
</evidence>
<evidence type="ECO:0000256" key="1">
    <source>
        <dbReference type="ARBA" id="ARBA00000085"/>
    </source>
</evidence>
<dbReference type="Pfam" id="PF02518">
    <property type="entry name" value="HATPase_c"/>
    <property type="match status" value="1"/>
</dbReference>
<dbReference type="EC" id="2.7.13.3" evidence="2"/>
<dbReference type="SMART" id="SM00388">
    <property type="entry name" value="HisKA"/>
    <property type="match status" value="1"/>
</dbReference>
<feature type="domain" description="PAS" evidence="7">
    <location>
        <begin position="159"/>
        <end position="197"/>
    </location>
</feature>
<evidence type="ECO:0000259" key="7">
    <source>
        <dbReference type="PROSITE" id="PS50112"/>
    </source>
</evidence>
<evidence type="ECO:0000313" key="9">
    <source>
        <dbReference type="Proteomes" id="UP001611383"/>
    </source>
</evidence>
<gene>
    <name evidence="8" type="ORF">F0U60_44155</name>
</gene>
<keyword evidence="3 4" id="KW-0597">Phosphoprotein</keyword>
<dbReference type="InterPro" id="IPR003594">
    <property type="entry name" value="HATPase_dom"/>
</dbReference>
<name>A0ABY9X4W0_9BACT</name>
<dbReference type="InterPro" id="IPR011006">
    <property type="entry name" value="CheY-like_superfamily"/>
</dbReference>
<dbReference type="Pfam" id="PF08448">
    <property type="entry name" value="PAS_4"/>
    <property type="match status" value="1"/>
</dbReference>
<organism evidence="8 9">
    <name type="scientific">Archangium minus</name>
    <dbReference type="NCBI Taxonomy" id="83450"/>
    <lineage>
        <taxon>Bacteria</taxon>
        <taxon>Pseudomonadati</taxon>
        <taxon>Myxococcota</taxon>
        <taxon>Myxococcia</taxon>
        <taxon>Myxococcales</taxon>
        <taxon>Cystobacterineae</taxon>
        <taxon>Archangiaceae</taxon>
        <taxon>Archangium</taxon>
    </lineage>
</organism>
<dbReference type="PROSITE" id="PS50112">
    <property type="entry name" value="PAS"/>
    <property type="match status" value="1"/>
</dbReference>
<dbReference type="InterPro" id="IPR013656">
    <property type="entry name" value="PAS_4"/>
</dbReference>
<dbReference type="Gene3D" id="1.10.287.130">
    <property type="match status" value="1"/>
</dbReference>
<dbReference type="InterPro" id="IPR036890">
    <property type="entry name" value="HATPase_C_sf"/>
</dbReference>
<dbReference type="SUPFAM" id="SSF52172">
    <property type="entry name" value="CheY-like"/>
    <property type="match status" value="1"/>
</dbReference>
<dbReference type="SUPFAM" id="SSF55874">
    <property type="entry name" value="ATPase domain of HSP90 chaperone/DNA topoisomerase II/histidine kinase"/>
    <property type="match status" value="1"/>
</dbReference>
<feature type="domain" description="Histidine kinase" evidence="5">
    <location>
        <begin position="293"/>
        <end position="511"/>
    </location>
</feature>
<protein>
    <recommendedName>
        <fullName evidence="2">histidine kinase</fullName>
        <ecNumber evidence="2">2.7.13.3</ecNumber>
    </recommendedName>
</protein>
<dbReference type="PRINTS" id="PR00344">
    <property type="entry name" value="BCTRLSENSOR"/>
</dbReference>
<dbReference type="SMART" id="SM00387">
    <property type="entry name" value="HATPase_c"/>
    <property type="match status" value="1"/>
</dbReference>
<dbReference type="CDD" id="cd00082">
    <property type="entry name" value="HisKA"/>
    <property type="match status" value="1"/>
</dbReference>
<reference evidence="8 9" key="1">
    <citation type="submission" date="2019-08" db="EMBL/GenBank/DDBJ databases">
        <title>Archangium and Cystobacter genomes.</title>
        <authorList>
            <person name="Chen I.-C.K."/>
            <person name="Wielgoss S."/>
        </authorList>
    </citation>
    <scope>NUCLEOTIDE SEQUENCE [LARGE SCALE GENOMIC DNA]</scope>
    <source>
        <strain evidence="8 9">Cbm 6</strain>
    </source>
</reference>
<dbReference type="PANTHER" id="PTHR43547:SF2">
    <property type="entry name" value="HYBRID SIGNAL TRANSDUCTION HISTIDINE KINASE C"/>
    <property type="match status" value="1"/>
</dbReference>
<dbReference type="PROSITE" id="PS50109">
    <property type="entry name" value="HIS_KIN"/>
    <property type="match status" value="1"/>
</dbReference>
<dbReference type="InterPro" id="IPR003661">
    <property type="entry name" value="HisK_dim/P_dom"/>
</dbReference>
<evidence type="ECO:0000256" key="4">
    <source>
        <dbReference type="PROSITE-ProRule" id="PRU00169"/>
    </source>
</evidence>
<dbReference type="InterPro" id="IPR005467">
    <property type="entry name" value="His_kinase_dom"/>
</dbReference>
<feature type="modified residue" description="4-aspartylphosphate" evidence="4">
    <location>
        <position position="588"/>
    </location>
</feature>
<dbReference type="CDD" id="cd00130">
    <property type="entry name" value="PAS"/>
    <property type="match status" value="1"/>
</dbReference>
<dbReference type="SMART" id="SM00091">
    <property type="entry name" value="PAS"/>
    <property type="match status" value="1"/>
</dbReference>
<dbReference type="InterPro" id="IPR001789">
    <property type="entry name" value="Sig_transdc_resp-reg_receiver"/>
</dbReference>
<dbReference type="Proteomes" id="UP001611383">
    <property type="component" value="Chromosome"/>
</dbReference>
<dbReference type="RefSeq" id="WP_395809326.1">
    <property type="nucleotide sequence ID" value="NZ_CP043494.1"/>
</dbReference>
<dbReference type="InterPro" id="IPR036097">
    <property type="entry name" value="HisK_dim/P_sf"/>
</dbReference>
<dbReference type="InterPro" id="IPR035965">
    <property type="entry name" value="PAS-like_dom_sf"/>
</dbReference>
<evidence type="ECO:0000259" key="6">
    <source>
        <dbReference type="PROSITE" id="PS50110"/>
    </source>
</evidence>
<dbReference type="PROSITE" id="PS50110">
    <property type="entry name" value="RESPONSE_REGULATORY"/>
    <property type="match status" value="1"/>
</dbReference>
<dbReference type="SUPFAM" id="SSF47384">
    <property type="entry name" value="Homodimeric domain of signal transducing histidine kinase"/>
    <property type="match status" value="1"/>
</dbReference>
<sequence length="660" mass="71580">MSVGTARALLVAMDTGSVGALRERCGAQDVTLEQVPSADEALARFERSPGAFDALVIGPLERQPLPLAQRVVRLDRDVSVLVLAAPEQLETLRATFRYTPFLGQRTSLHGAEGVAKLAGELQRAVEETRLRREHQRTLQAVSSRLLAVEPVRPRPSVVLDRLLELAPLGILALDAEGHVRVSNPAARRILGQSEERLSRAPLVLLLPPGFEALLEKVRATGAPAQALLESEGPSGPQFLEVSLALLPEDTTGPGGFLLVLQDTTGQVKLQRERERLLQQLEAAVRMRDEFLSVTSHELRTPLTSMLGWVQLLRNGTLSPEKQSRALEIIERNAKSQAQLIEDLLDVSRIISGKLRLEVASLQLEDVVRAAVESVMPAAQAKDIRLQVVLDDTLGPVMGDAQRLQQVTWNLLTNAVKFTPKGGRVHVTLRRVSSSAELTVRDTGQGIAPEFLPYVFERFRQADSSATRRHGGLGLGLSIVRHLVELHGGSVSVASEGVGKGATFVVCLPISPLRVKNQNADPASAEASPFDCPEGIAGLRVLLVEDEPDVREMLVTLLERCGLHVQAAGSTAEAWELLQQGKPDVLISDIGMPGEDGYTFLRRVRALPVERGGRVPALAITAHARPEDRRKALLAGFQMHLAKPVPADELLLMIATLAGRL</sequence>
<dbReference type="PANTHER" id="PTHR43547">
    <property type="entry name" value="TWO-COMPONENT HISTIDINE KINASE"/>
    <property type="match status" value="1"/>
</dbReference>
<dbReference type="Pfam" id="PF00512">
    <property type="entry name" value="HisKA"/>
    <property type="match status" value="1"/>
</dbReference>
<dbReference type="CDD" id="cd16922">
    <property type="entry name" value="HATPase_EvgS-ArcB-TorS-like"/>
    <property type="match status" value="1"/>
</dbReference>
<dbReference type="InterPro" id="IPR004358">
    <property type="entry name" value="Sig_transdc_His_kin-like_C"/>
</dbReference>
<dbReference type="EMBL" id="CP043494">
    <property type="protein sequence ID" value="WNG50354.1"/>
    <property type="molecule type" value="Genomic_DNA"/>
</dbReference>
<feature type="domain" description="Response regulatory" evidence="6">
    <location>
        <begin position="539"/>
        <end position="657"/>
    </location>
</feature>
<accession>A0ABY9X4W0</accession>
<proteinExistence type="predicted"/>
<dbReference type="CDD" id="cd17580">
    <property type="entry name" value="REC_2_DhkD-like"/>
    <property type="match status" value="1"/>
</dbReference>
<comment type="catalytic activity">
    <reaction evidence="1">
        <text>ATP + protein L-histidine = ADP + protein N-phospho-L-histidine.</text>
        <dbReference type="EC" id="2.7.13.3"/>
    </reaction>
</comment>
<dbReference type="SMART" id="SM00448">
    <property type="entry name" value="REC"/>
    <property type="match status" value="1"/>
</dbReference>
<keyword evidence="9" id="KW-1185">Reference proteome</keyword>
<dbReference type="Gene3D" id="3.30.450.20">
    <property type="entry name" value="PAS domain"/>
    <property type="match status" value="1"/>
</dbReference>
<dbReference type="Gene3D" id="3.40.50.2300">
    <property type="match status" value="1"/>
</dbReference>
<evidence type="ECO:0000259" key="5">
    <source>
        <dbReference type="PROSITE" id="PS50109"/>
    </source>
</evidence>
<evidence type="ECO:0000256" key="2">
    <source>
        <dbReference type="ARBA" id="ARBA00012438"/>
    </source>
</evidence>
<dbReference type="SUPFAM" id="SSF55785">
    <property type="entry name" value="PYP-like sensor domain (PAS domain)"/>
    <property type="match status" value="1"/>
</dbReference>
<dbReference type="Pfam" id="PF00072">
    <property type="entry name" value="Response_reg"/>
    <property type="match status" value="1"/>
</dbReference>
<dbReference type="InterPro" id="IPR000014">
    <property type="entry name" value="PAS"/>
</dbReference>
<evidence type="ECO:0000313" key="8">
    <source>
        <dbReference type="EMBL" id="WNG50354.1"/>
    </source>
</evidence>
<dbReference type="Gene3D" id="3.30.565.10">
    <property type="entry name" value="Histidine kinase-like ATPase, C-terminal domain"/>
    <property type="match status" value="1"/>
</dbReference>